<keyword evidence="4" id="KW-0472">Membrane</keyword>
<feature type="transmembrane region" description="Helical" evidence="4">
    <location>
        <begin position="12"/>
        <end position="38"/>
    </location>
</feature>
<dbReference type="SUPFAM" id="SSF69593">
    <property type="entry name" value="Glycerol-3-phosphate (1)-acyltransferase"/>
    <property type="match status" value="1"/>
</dbReference>
<dbReference type="RefSeq" id="XP_023178599.2">
    <property type="nucleotide sequence ID" value="XM_023322831.2"/>
</dbReference>
<dbReference type="AlphaFoldDB" id="A0A6J1MHL7"/>
<feature type="transmembrane region" description="Helical" evidence="4">
    <location>
        <begin position="315"/>
        <end position="336"/>
    </location>
</feature>
<evidence type="ECO:0000259" key="5">
    <source>
        <dbReference type="SMART" id="SM00563"/>
    </source>
</evidence>
<dbReference type="Pfam" id="PF01553">
    <property type="entry name" value="Acyltransferase"/>
    <property type="match status" value="1"/>
</dbReference>
<dbReference type="InterPro" id="IPR032098">
    <property type="entry name" value="Acyltransf_C"/>
</dbReference>
<dbReference type="CDD" id="cd07990">
    <property type="entry name" value="LPLAT_LCLAT1-like"/>
    <property type="match status" value="1"/>
</dbReference>
<keyword evidence="4" id="KW-1133">Transmembrane helix</keyword>
<dbReference type="PANTHER" id="PTHR10983:SF24">
    <property type="entry name" value="1-ACYLGLYCEROL-3-PHOSPHATE O-ACYLTRANSFERASE 3, ISOFORM E-RELATED"/>
    <property type="match status" value="1"/>
</dbReference>
<feature type="transmembrane region" description="Helical" evidence="4">
    <location>
        <begin position="342"/>
        <end position="362"/>
    </location>
</feature>
<sequence length="387" mass="44030">MVIPNVLKKTTLSHLIIAITFFSCGFGCNIAQCLLMIFVKPFSPRLFRKLSYYPLYAFYSQMVVLAEWYGGGRLRIFMDSDDLKLAGKENGVILMNHTYEVDWLVLWMLLDKLKMLGTSKAFAKKPIRYLPVLGWAWWMAEFVFLNRDFEKDKAIIAKQLKIIFSYPDPVCLLLTAEGTRFTPAKHEVSLKFAKEKGMTPLKHHLIPRTRGFTSSLPTLRGICPAIYDMNLAFKRDSDVPINLNSVLNGEKLHPYIFVRRFPVDKIPTDEKEAAAWLQNLYVEKDRIIDSFHETGSFFKNSGIKEVPSILYEPRLISLICFSSIAIASIGSLIYYLIFSLLTANWCGVIIVVSVFALFSALLRRANNITQISKGSSYGVADDKAKTN</sequence>
<name>A0A6J1MHL7_DROHY</name>
<dbReference type="PANTHER" id="PTHR10983">
    <property type="entry name" value="1-ACYLGLYCEROL-3-PHOSPHATE ACYLTRANSFERASE-RELATED"/>
    <property type="match status" value="1"/>
</dbReference>
<keyword evidence="6" id="KW-1185">Reference proteome</keyword>
<dbReference type="GO" id="GO:0012505">
    <property type="term" value="C:endomembrane system"/>
    <property type="evidence" value="ECO:0007669"/>
    <property type="project" value="TreeGrafter"/>
</dbReference>
<evidence type="ECO:0000256" key="3">
    <source>
        <dbReference type="ARBA" id="ARBA00023315"/>
    </source>
</evidence>
<dbReference type="GeneID" id="111604669"/>
<evidence type="ECO:0000256" key="1">
    <source>
        <dbReference type="ARBA" id="ARBA00008655"/>
    </source>
</evidence>
<dbReference type="InterPro" id="IPR002123">
    <property type="entry name" value="Plipid/glycerol_acylTrfase"/>
</dbReference>
<dbReference type="KEGG" id="dhe:111604669"/>
<keyword evidence="3" id="KW-0012">Acyltransferase</keyword>
<dbReference type="SMART" id="SM00563">
    <property type="entry name" value="PlsC"/>
    <property type="match status" value="1"/>
</dbReference>
<proteinExistence type="inferred from homology"/>
<evidence type="ECO:0000313" key="6">
    <source>
        <dbReference type="Proteomes" id="UP000504633"/>
    </source>
</evidence>
<evidence type="ECO:0000313" key="7">
    <source>
        <dbReference type="RefSeq" id="XP_023178599.2"/>
    </source>
</evidence>
<feature type="transmembrane region" description="Helical" evidence="4">
    <location>
        <begin position="50"/>
        <end position="71"/>
    </location>
</feature>
<comment type="similarity">
    <text evidence="1">Belongs to the 1-acyl-sn-glycerol-3-phosphate acyltransferase family.</text>
</comment>
<dbReference type="Pfam" id="PF16076">
    <property type="entry name" value="Acyltransf_C"/>
    <property type="match status" value="1"/>
</dbReference>
<reference evidence="7" key="1">
    <citation type="submission" date="2025-08" db="UniProtKB">
        <authorList>
            <consortium name="RefSeq"/>
        </authorList>
    </citation>
    <scope>IDENTIFICATION</scope>
    <source>
        <strain evidence="7">15085-1641.00</strain>
        <tissue evidence="7">Whole body</tissue>
    </source>
</reference>
<dbReference type="OrthoDB" id="189226at2759"/>
<protein>
    <submittedName>
        <fullName evidence="7">1-acyl-sn-glycerol-3-phosphate acyltransferase delta-like</fullName>
    </submittedName>
</protein>
<keyword evidence="2" id="KW-0808">Transferase</keyword>
<dbReference type="Proteomes" id="UP000504633">
    <property type="component" value="Unplaced"/>
</dbReference>
<dbReference type="GO" id="GO:0003841">
    <property type="term" value="F:1-acylglycerol-3-phosphate O-acyltransferase activity"/>
    <property type="evidence" value="ECO:0007669"/>
    <property type="project" value="TreeGrafter"/>
</dbReference>
<evidence type="ECO:0000256" key="2">
    <source>
        <dbReference type="ARBA" id="ARBA00022679"/>
    </source>
</evidence>
<organism evidence="6 7">
    <name type="scientific">Drosophila hydei</name>
    <name type="common">Fruit fly</name>
    <dbReference type="NCBI Taxonomy" id="7224"/>
    <lineage>
        <taxon>Eukaryota</taxon>
        <taxon>Metazoa</taxon>
        <taxon>Ecdysozoa</taxon>
        <taxon>Arthropoda</taxon>
        <taxon>Hexapoda</taxon>
        <taxon>Insecta</taxon>
        <taxon>Pterygota</taxon>
        <taxon>Neoptera</taxon>
        <taxon>Endopterygota</taxon>
        <taxon>Diptera</taxon>
        <taxon>Brachycera</taxon>
        <taxon>Muscomorpha</taxon>
        <taxon>Ephydroidea</taxon>
        <taxon>Drosophilidae</taxon>
        <taxon>Drosophila</taxon>
    </lineage>
</organism>
<feature type="domain" description="Phospholipid/glycerol acyltransferase" evidence="5">
    <location>
        <begin position="91"/>
        <end position="213"/>
    </location>
</feature>
<keyword evidence="4" id="KW-0812">Transmembrane</keyword>
<evidence type="ECO:0000256" key="4">
    <source>
        <dbReference type="SAM" id="Phobius"/>
    </source>
</evidence>
<dbReference type="OMA" id="YPLYAFY"/>
<accession>A0A6J1MHL7</accession>
<gene>
    <name evidence="7" type="primary">LOC111604669</name>
</gene>